<organism evidence="2 3">
    <name type="scientific">Nakaseomyces bracarensis</name>
    <dbReference type="NCBI Taxonomy" id="273131"/>
    <lineage>
        <taxon>Eukaryota</taxon>
        <taxon>Fungi</taxon>
        <taxon>Dikarya</taxon>
        <taxon>Ascomycota</taxon>
        <taxon>Saccharomycotina</taxon>
        <taxon>Saccharomycetes</taxon>
        <taxon>Saccharomycetales</taxon>
        <taxon>Saccharomycetaceae</taxon>
        <taxon>Nakaseomyces</taxon>
    </lineage>
</organism>
<accession>A0ABR4NU24</accession>
<reference evidence="2 3" key="1">
    <citation type="submission" date="2024-05" db="EMBL/GenBank/DDBJ databases">
        <title>Long read based assembly of the Candida bracarensis genome reveals expanded adhesin content.</title>
        <authorList>
            <person name="Marcet-Houben M."/>
            <person name="Ksiezopolska E."/>
            <person name="Gabaldon T."/>
        </authorList>
    </citation>
    <scope>NUCLEOTIDE SEQUENCE [LARGE SCALE GENOMIC DNA]</scope>
    <source>
        <strain evidence="2 3">CBM6</strain>
    </source>
</reference>
<comment type="caution">
    <text evidence="2">The sequence shown here is derived from an EMBL/GenBank/DDBJ whole genome shotgun (WGS) entry which is preliminary data.</text>
</comment>
<dbReference type="PANTHER" id="PTHR31735:SF1">
    <property type="entry name" value="VACUOLAR MEMBRANE PROTEIN YPL162C"/>
    <property type="match status" value="1"/>
</dbReference>
<feature type="transmembrane region" description="Helical" evidence="1">
    <location>
        <begin position="53"/>
        <end position="70"/>
    </location>
</feature>
<feature type="transmembrane region" description="Helical" evidence="1">
    <location>
        <begin position="12"/>
        <end position="32"/>
    </location>
</feature>
<dbReference type="Pfam" id="PF12400">
    <property type="entry name" value="STIMATE"/>
    <property type="match status" value="1"/>
</dbReference>
<keyword evidence="1" id="KW-0472">Membrane</keyword>
<dbReference type="PANTHER" id="PTHR31735">
    <property type="entry name" value="VACUOLAR MEMBRANE PROTEIN YPL162C"/>
    <property type="match status" value="1"/>
</dbReference>
<dbReference type="EMBL" id="JBEVYD010000005">
    <property type="protein sequence ID" value="KAL3232188.1"/>
    <property type="molecule type" value="Genomic_DNA"/>
</dbReference>
<sequence length="272" mass="31566">MRPSEETCQLLGPASLFVQFLMGISALGLLLFKRNREHPRRKLDVWLFDIGKQVIGALGIHFINVGISVIKRHKQNKRIIYNSDNDDDGTEDQCDWYFLNLLLDTTIGIPILWLALNALTKLLQYFKVRNVESGNYFPEETENRNYSDKPLLSAFVKQLCVFIGGLVIMKIFIYLILNYFEDFAYWFADLILAWADPWPDVQIILVMFIFPVLLNCFQYFCVDNVIKLHLDNINSCNSKNFEDSDSTYDELAGLIRNSRCTHNPYQSSEYSS</sequence>
<keyword evidence="1" id="KW-0812">Transmembrane</keyword>
<evidence type="ECO:0000256" key="1">
    <source>
        <dbReference type="SAM" id="Phobius"/>
    </source>
</evidence>
<protein>
    <recommendedName>
        <fullName evidence="4">Vacuolar membrane protein</fullName>
    </recommendedName>
</protein>
<feature type="transmembrane region" description="Helical" evidence="1">
    <location>
        <begin position="159"/>
        <end position="180"/>
    </location>
</feature>
<feature type="transmembrane region" description="Helical" evidence="1">
    <location>
        <begin position="96"/>
        <end position="119"/>
    </location>
</feature>
<gene>
    <name evidence="2" type="ORF">RNJ44_04104</name>
</gene>
<feature type="transmembrane region" description="Helical" evidence="1">
    <location>
        <begin position="200"/>
        <end position="222"/>
    </location>
</feature>
<keyword evidence="3" id="KW-1185">Reference proteome</keyword>
<dbReference type="Proteomes" id="UP001623330">
    <property type="component" value="Unassembled WGS sequence"/>
</dbReference>
<evidence type="ECO:0008006" key="4">
    <source>
        <dbReference type="Google" id="ProtNLM"/>
    </source>
</evidence>
<evidence type="ECO:0000313" key="3">
    <source>
        <dbReference type="Proteomes" id="UP001623330"/>
    </source>
</evidence>
<name>A0ABR4NU24_9SACH</name>
<dbReference type="InterPro" id="IPR022127">
    <property type="entry name" value="STIMATE/YPL162C"/>
</dbReference>
<keyword evidence="1" id="KW-1133">Transmembrane helix</keyword>
<evidence type="ECO:0000313" key="2">
    <source>
        <dbReference type="EMBL" id="KAL3232188.1"/>
    </source>
</evidence>
<proteinExistence type="predicted"/>